<dbReference type="Proteomes" id="UP000594638">
    <property type="component" value="Unassembled WGS sequence"/>
</dbReference>
<comment type="similarity">
    <text evidence="3">Belongs to the phosphatidylethanolamine-binding protein family.</text>
</comment>
<dbReference type="EMBL" id="CACTIH010003611">
    <property type="protein sequence ID" value="CAA2977731.1"/>
    <property type="molecule type" value="Genomic_DNA"/>
</dbReference>
<dbReference type="Gene3D" id="3.90.280.10">
    <property type="entry name" value="PEBP-like"/>
    <property type="match status" value="1"/>
</dbReference>
<dbReference type="InterPro" id="IPR035810">
    <property type="entry name" value="PEBP_euk"/>
</dbReference>
<keyword evidence="12" id="KW-0175">Coiled coil</keyword>
<proteinExistence type="inferred from homology"/>
<keyword evidence="16" id="KW-1185">Reference proteome</keyword>
<dbReference type="AlphaFoldDB" id="A0A8S0RFF1"/>
<dbReference type="SUPFAM" id="SSF46785">
    <property type="entry name" value="Winged helix' DNA-binding domain"/>
    <property type="match status" value="1"/>
</dbReference>
<sequence>MAMTPPPEGRNAGDSARTLPTPFLTKTYQLVDDHTNDDVISWNEDGSTFVVWNPTEFARDLLPKYFKHNNFSSFVRQLNTYGFRKVVPDRWEFSNECFRRDEKMLLCDIQRRKIATLSSAVAATSLAAVTVAAAHPTPATTQLRTESPSDSGEEQVLSSSNSAGAVREFSGSTSELIGENERLRKENMQLNKDLSDVKNLCNKIYHLMSNFSNCSSSNDQAAKPPDLLPSTGFCEEMEGVVTASAAPDGGEVNDIRSNAERLSARLIGMPMGVKRGREFDGTSADHDMDLQLQLQQPGTDVKSELSDQNIGDDPETTWLRRCNSRNQGVMEPLSVGRVIGEVVDNFIPSVDLNVTYNSNRQVSNGHELMPGVITTKPRVEIGGEDMRAAYTLVMTDPDAPSPSDAYLREHLHWIVTDIPGTTDASFGRELVSYETPNPVIGIHRYVFILFRQRARNSVRPPASRDYFNTRSFAGENGLGLPVAAVYFNAQRENACRRR</sequence>
<dbReference type="GO" id="GO:0003700">
    <property type="term" value="F:DNA-binding transcription factor activity"/>
    <property type="evidence" value="ECO:0007669"/>
    <property type="project" value="InterPro"/>
</dbReference>
<dbReference type="PRINTS" id="PR00056">
    <property type="entry name" value="HSFDOMAIN"/>
</dbReference>
<comment type="similarity">
    <text evidence="11">Belongs to the HSF family.</text>
</comment>
<evidence type="ECO:0000313" key="15">
    <source>
        <dbReference type="EMBL" id="CAA2977731.1"/>
    </source>
</evidence>
<dbReference type="Pfam" id="PF00447">
    <property type="entry name" value="HSF_DNA-bind"/>
    <property type="match status" value="1"/>
</dbReference>
<evidence type="ECO:0000256" key="9">
    <source>
        <dbReference type="ARBA" id="ARBA00023163"/>
    </source>
</evidence>
<dbReference type="Pfam" id="PF01161">
    <property type="entry name" value="PBP"/>
    <property type="match status" value="1"/>
</dbReference>
<feature type="domain" description="HSF-type DNA-binding" evidence="14">
    <location>
        <begin position="62"/>
        <end position="86"/>
    </location>
</feature>
<evidence type="ECO:0000256" key="6">
    <source>
        <dbReference type="ARBA" id="ARBA00023015"/>
    </source>
</evidence>
<dbReference type="InterPro" id="IPR036390">
    <property type="entry name" value="WH_DNA-bd_sf"/>
</dbReference>
<dbReference type="OrthoDB" id="60033at2759"/>
<dbReference type="SUPFAM" id="SSF49777">
    <property type="entry name" value="PEBP-like"/>
    <property type="match status" value="1"/>
</dbReference>
<organism evidence="15 16">
    <name type="scientific">Olea europaea subsp. europaea</name>
    <dbReference type="NCBI Taxonomy" id="158383"/>
    <lineage>
        <taxon>Eukaryota</taxon>
        <taxon>Viridiplantae</taxon>
        <taxon>Streptophyta</taxon>
        <taxon>Embryophyta</taxon>
        <taxon>Tracheophyta</taxon>
        <taxon>Spermatophyta</taxon>
        <taxon>Magnoliopsida</taxon>
        <taxon>eudicotyledons</taxon>
        <taxon>Gunneridae</taxon>
        <taxon>Pentapetalae</taxon>
        <taxon>asterids</taxon>
        <taxon>lamiids</taxon>
        <taxon>Lamiales</taxon>
        <taxon>Oleaceae</taxon>
        <taxon>Oleeae</taxon>
        <taxon>Olea</taxon>
    </lineage>
</organism>
<comment type="subunit">
    <text evidence="4">Homotrimer.</text>
</comment>
<name>A0A8S0RFF1_OLEEU</name>
<evidence type="ECO:0000256" key="5">
    <source>
        <dbReference type="ARBA" id="ARBA00022553"/>
    </source>
</evidence>
<dbReference type="InterPro" id="IPR001858">
    <property type="entry name" value="Phosphatidylethanolamine-bd_CS"/>
</dbReference>
<dbReference type="GO" id="GO:0005737">
    <property type="term" value="C:cytoplasm"/>
    <property type="evidence" value="ECO:0007669"/>
    <property type="project" value="UniProtKB-SubCell"/>
</dbReference>
<evidence type="ECO:0000256" key="12">
    <source>
        <dbReference type="SAM" id="Coils"/>
    </source>
</evidence>
<evidence type="ECO:0000256" key="2">
    <source>
        <dbReference type="ARBA" id="ARBA00004496"/>
    </source>
</evidence>
<dbReference type="InterPro" id="IPR000232">
    <property type="entry name" value="HSF_DNA-bd"/>
</dbReference>
<dbReference type="GO" id="GO:0005634">
    <property type="term" value="C:nucleus"/>
    <property type="evidence" value="ECO:0007669"/>
    <property type="project" value="UniProtKB-SubCell"/>
</dbReference>
<feature type="compositionally biased region" description="Polar residues" evidence="13">
    <location>
        <begin position="142"/>
        <end position="163"/>
    </location>
</feature>
<feature type="region of interest" description="Disordered" evidence="13">
    <location>
        <begin position="138"/>
        <end position="171"/>
    </location>
</feature>
<evidence type="ECO:0000259" key="14">
    <source>
        <dbReference type="PROSITE" id="PS00434"/>
    </source>
</evidence>
<dbReference type="GO" id="GO:0006357">
    <property type="term" value="P:regulation of transcription by RNA polymerase II"/>
    <property type="evidence" value="ECO:0007669"/>
    <property type="project" value="TreeGrafter"/>
</dbReference>
<dbReference type="Gene3D" id="1.10.10.10">
    <property type="entry name" value="Winged helix-like DNA-binding domain superfamily/Winged helix DNA-binding domain"/>
    <property type="match status" value="1"/>
</dbReference>
<dbReference type="InterPro" id="IPR008914">
    <property type="entry name" value="PEBP"/>
</dbReference>
<feature type="coiled-coil region" evidence="12">
    <location>
        <begin position="173"/>
        <end position="200"/>
    </location>
</feature>
<evidence type="ECO:0000313" key="16">
    <source>
        <dbReference type="Proteomes" id="UP000594638"/>
    </source>
</evidence>
<comment type="caution">
    <text evidence="15">The sequence shown here is derived from an EMBL/GenBank/DDBJ whole genome shotgun (WGS) entry which is preliminary data.</text>
</comment>
<gene>
    <name evidence="15" type="ORF">OLEA9_A001124</name>
</gene>
<keyword evidence="10" id="KW-0539">Nucleus</keyword>
<evidence type="ECO:0000256" key="8">
    <source>
        <dbReference type="ARBA" id="ARBA00023125"/>
    </source>
</evidence>
<evidence type="ECO:0000256" key="4">
    <source>
        <dbReference type="ARBA" id="ARBA00011233"/>
    </source>
</evidence>
<dbReference type="InterPro" id="IPR036610">
    <property type="entry name" value="PEBP-like_sf"/>
</dbReference>
<dbReference type="FunFam" id="1.10.10.10:FF:000037">
    <property type="entry name" value="Heat stress transcription factor B-4"/>
    <property type="match status" value="1"/>
</dbReference>
<evidence type="ECO:0000256" key="11">
    <source>
        <dbReference type="RuleBase" id="RU004020"/>
    </source>
</evidence>
<keyword evidence="7" id="KW-0346">Stress response</keyword>
<dbReference type="Gramene" id="OE9A001124T1">
    <property type="protein sequence ID" value="OE9A001124C1"/>
    <property type="gene ID" value="OE9A001124"/>
</dbReference>
<dbReference type="SMART" id="SM00415">
    <property type="entry name" value="HSF"/>
    <property type="match status" value="1"/>
</dbReference>
<evidence type="ECO:0000256" key="10">
    <source>
        <dbReference type="ARBA" id="ARBA00023242"/>
    </source>
</evidence>
<keyword evidence="8" id="KW-0238">DNA-binding</keyword>
<accession>A0A8S0RFF1</accession>
<protein>
    <submittedName>
        <fullName evidence="15">Heat stress transcription factor B-2b-like</fullName>
    </submittedName>
</protein>
<dbReference type="FunFam" id="3.90.280.10:FF:000001">
    <property type="entry name" value="Terminal flower 1"/>
    <property type="match status" value="1"/>
</dbReference>
<keyword evidence="9" id="KW-0804">Transcription</keyword>
<dbReference type="CDD" id="cd00866">
    <property type="entry name" value="PEBP_euk"/>
    <property type="match status" value="1"/>
</dbReference>
<dbReference type="PANTHER" id="PTHR10015:SF333">
    <property type="entry name" value="HEAT STRESS TRANSCRIPTION FACTOR B-2A"/>
    <property type="match status" value="1"/>
</dbReference>
<dbReference type="GO" id="GO:0000978">
    <property type="term" value="F:RNA polymerase II cis-regulatory region sequence-specific DNA binding"/>
    <property type="evidence" value="ECO:0007669"/>
    <property type="project" value="TreeGrafter"/>
</dbReference>
<comment type="subcellular location">
    <subcellularLocation>
        <location evidence="2">Cytoplasm</location>
    </subcellularLocation>
    <subcellularLocation>
        <location evidence="1">Nucleus</location>
    </subcellularLocation>
</comment>
<keyword evidence="5" id="KW-0597">Phosphoprotein</keyword>
<evidence type="ECO:0000256" key="1">
    <source>
        <dbReference type="ARBA" id="ARBA00004123"/>
    </source>
</evidence>
<evidence type="ECO:0000256" key="3">
    <source>
        <dbReference type="ARBA" id="ARBA00007091"/>
    </source>
</evidence>
<dbReference type="PROSITE" id="PS01220">
    <property type="entry name" value="PBP"/>
    <property type="match status" value="1"/>
</dbReference>
<dbReference type="PROSITE" id="PS00434">
    <property type="entry name" value="HSF_DOMAIN"/>
    <property type="match status" value="1"/>
</dbReference>
<dbReference type="PANTHER" id="PTHR10015">
    <property type="entry name" value="HEAT SHOCK TRANSCRIPTION FACTOR"/>
    <property type="match status" value="1"/>
</dbReference>
<evidence type="ECO:0000256" key="7">
    <source>
        <dbReference type="ARBA" id="ARBA00023016"/>
    </source>
</evidence>
<evidence type="ECO:0000256" key="13">
    <source>
        <dbReference type="SAM" id="MobiDB-lite"/>
    </source>
</evidence>
<keyword evidence="6" id="KW-0805">Transcription regulation</keyword>
<dbReference type="InterPro" id="IPR036388">
    <property type="entry name" value="WH-like_DNA-bd_sf"/>
</dbReference>
<reference evidence="15 16" key="1">
    <citation type="submission" date="2019-12" db="EMBL/GenBank/DDBJ databases">
        <authorList>
            <person name="Alioto T."/>
            <person name="Alioto T."/>
            <person name="Gomez Garrido J."/>
        </authorList>
    </citation>
    <scope>NUCLEOTIDE SEQUENCE [LARGE SCALE GENOMIC DNA]</scope>
</reference>